<dbReference type="SUPFAM" id="SSF48619">
    <property type="entry name" value="Phospholipase A2, PLA2"/>
    <property type="match status" value="1"/>
</dbReference>
<organism evidence="3 4">
    <name type="scientific">Cerasibacillus quisquiliarum</name>
    <dbReference type="NCBI Taxonomy" id="227865"/>
    <lineage>
        <taxon>Bacteria</taxon>
        <taxon>Bacillati</taxon>
        <taxon>Bacillota</taxon>
        <taxon>Bacilli</taxon>
        <taxon>Bacillales</taxon>
        <taxon>Bacillaceae</taxon>
        <taxon>Cerasibacillus</taxon>
    </lineage>
</organism>
<dbReference type="GO" id="GO:0006644">
    <property type="term" value="P:phospholipid metabolic process"/>
    <property type="evidence" value="ECO:0007669"/>
    <property type="project" value="InterPro"/>
</dbReference>
<gene>
    <name evidence="3" type="ORF">CQU01_04480</name>
</gene>
<evidence type="ECO:0000313" key="4">
    <source>
        <dbReference type="Proteomes" id="UP000321491"/>
    </source>
</evidence>
<sequence length="259" mass="29248">MEESKWEIGVVSVTNPSVKGLDWLTPKHNEQLKKLLDYAGLNMNISKTIFEQDSAELAFEIGKNFKANVTAQFIKFNNYTKIEIVSSNKLPFYARLYRLIKDEINNKNILQLIVVEGGKIIVDKKEETEINSLDFITIYESLSNKNNKDENITPQAWYDNIPCIAKGCCVFTEPAWVGGPLIPIAYNWCGAKCGSGTPVNSIDVCCRTHDYCYGSFKSYPARCNCDRNLINCLDGIYGHGQTPTLIRTAFRLKMRSQGC</sequence>
<dbReference type="OrthoDB" id="5125543at2"/>
<dbReference type="RefSeq" id="WP_146935270.1">
    <property type="nucleotide sequence ID" value="NZ_BJXW01000007.1"/>
</dbReference>
<reference evidence="3 4" key="1">
    <citation type="submission" date="2019-07" db="EMBL/GenBank/DDBJ databases">
        <title>Whole genome shotgun sequence of Cerasibacillus quisquiliarum NBRC 102429.</title>
        <authorList>
            <person name="Hosoyama A."/>
            <person name="Uohara A."/>
            <person name="Ohji S."/>
            <person name="Ichikawa N."/>
        </authorList>
    </citation>
    <scope>NUCLEOTIDE SEQUENCE [LARGE SCALE GENOMIC DNA]</scope>
    <source>
        <strain evidence="3 4">NBRC 102429</strain>
    </source>
</reference>
<comment type="caution">
    <text evidence="3">The sequence shown here is derived from an EMBL/GenBank/DDBJ whole genome shotgun (WGS) entry which is preliminary data.</text>
</comment>
<protein>
    <recommendedName>
        <fullName evidence="5">Phospholipase A2 domain-containing protein</fullName>
    </recommendedName>
</protein>
<dbReference type="GO" id="GO:0005576">
    <property type="term" value="C:extracellular region"/>
    <property type="evidence" value="ECO:0007669"/>
    <property type="project" value="UniProtKB-SubCell"/>
</dbReference>
<comment type="subcellular location">
    <subcellularLocation>
        <location evidence="1">Secreted</location>
    </subcellularLocation>
</comment>
<dbReference type="AlphaFoldDB" id="A0A511UUE7"/>
<dbReference type="InterPro" id="IPR033113">
    <property type="entry name" value="PLA2_histidine"/>
</dbReference>
<dbReference type="EMBL" id="BJXW01000007">
    <property type="protein sequence ID" value="GEN30210.1"/>
    <property type="molecule type" value="Genomic_DNA"/>
</dbReference>
<dbReference type="Gene3D" id="1.20.90.10">
    <property type="entry name" value="Phospholipase A2 domain"/>
    <property type="match status" value="1"/>
</dbReference>
<name>A0A511UUE7_9BACI</name>
<proteinExistence type="predicted"/>
<dbReference type="GO" id="GO:0050482">
    <property type="term" value="P:arachidonate secretion"/>
    <property type="evidence" value="ECO:0007669"/>
    <property type="project" value="InterPro"/>
</dbReference>
<keyword evidence="2" id="KW-0964">Secreted</keyword>
<dbReference type="PROSITE" id="PS00118">
    <property type="entry name" value="PA2_HIS"/>
    <property type="match status" value="1"/>
</dbReference>
<accession>A0A511UUE7</accession>
<dbReference type="Proteomes" id="UP000321491">
    <property type="component" value="Unassembled WGS sequence"/>
</dbReference>
<evidence type="ECO:0000313" key="3">
    <source>
        <dbReference type="EMBL" id="GEN30210.1"/>
    </source>
</evidence>
<evidence type="ECO:0008006" key="5">
    <source>
        <dbReference type="Google" id="ProtNLM"/>
    </source>
</evidence>
<keyword evidence="4" id="KW-1185">Reference proteome</keyword>
<evidence type="ECO:0000256" key="1">
    <source>
        <dbReference type="ARBA" id="ARBA00004613"/>
    </source>
</evidence>
<dbReference type="InterPro" id="IPR036444">
    <property type="entry name" value="PLipase_A2_dom_sf"/>
</dbReference>
<evidence type="ECO:0000256" key="2">
    <source>
        <dbReference type="ARBA" id="ARBA00022525"/>
    </source>
</evidence>
<dbReference type="GO" id="GO:0004623">
    <property type="term" value="F:phospholipase A2 activity"/>
    <property type="evidence" value="ECO:0007669"/>
    <property type="project" value="InterPro"/>
</dbReference>